<gene>
    <name evidence="1" type="ORF">BS47DRAFT_1395224</name>
</gene>
<proteinExistence type="predicted"/>
<dbReference type="AlphaFoldDB" id="A0A9P6ATU3"/>
<keyword evidence="2" id="KW-1185">Reference proteome</keyword>
<sequence>MTHLEVCVSLSQSCFVLHGFMQAFIANSVLAIPPKALQTLKHDHMQACNLLHALLHSGSGQFLTAEETLALLASLVWIDL</sequence>
<dbReference type="Proteomes" id="UP000886523">
    <property type="component" value="Unassembled WGS sequence"/>
</dbReference>
<dbReference type="EMBL" id="MU129002">
    <property type="protein sequence ID" value="KAF9511320.1"/>
    <property type="molecule type" value="Genomic_DNA"/>
</dbReference>
<evidence type="ECO:0000313" key="1">
    <source>
        <dbReference type="EMBL" id="KAF9511320.1"/>
    </source>
</evidence>
<accession>A0A9P6ATU3</accession>
<name>A0A9P6ATU3_9AGAM</name>
<evidence type="ECO:0000313" key="2">
    <source>
        <dbReference type="Proteomes" id="UP000886523"/>
    </source>
</evidence>
<reference evidence="1" key="1">
    <citation type="journal article" date="2020" name="Nat. Commun.">
        <title>Large-scale genome sequencing of mycorrhizal fungi provides insights into the early evolution of symbiotic traits.</title>
        <authorList>
            <person name="Miyauchi S."/>
            <person name="Kiss E."/>
            <person name="Kuo A."/>
            <person name="Drula E."/>
            <person name="Kohler A."/>
            <person name="Sanchez-Garcia M."/>
            <person name="Morin E."/>
            <person name="Andreopoulos B."/>
            <person name="Barry K.W."/>
            <person name="Bonito G."/>
            <person name="Buee M."/>
            <person name="Carver A."/>
            <person name="Chen C."/>
            <person name="Cichocki N."/>
            <person name="Clum A."/>
            <person name="Culley D."/>
            <person name="Crous P.W."/>
            <person name="Fauchery L."/>
            <person name="Girlanda M."/>
            <person name="Hayes R.D."/>
            <person name="Keri Z."/>
            <person name="LaButti K."/>
            <person name="Lipzen A."/>
            <person name="Lombard V."/>
            <person name="Magnuson J."/>
            <person name="Maillard F."/>
            <person name="Murat C."/>
            <person name="Nolan M."/>
            <person name="Ohm R.A."/>
            <person name="Pangilinan J."/>
            <person name="Pereira M.F."/>
            <person name="Perotto S."/>
            <person name="Peter M."/>
            <person name="Pfister S."/>
            <person name="Riley R."/>
            <person name="Sitrit Y."/>
            <person name="Stielow J.B."/>
            <person name="Szollosi G."/>
            <person name="Zifcakova L."/>
            <person name="Stursova M."/>
            <person name="Spatafora J.W."/>
            <person name="Tedersoo L."/>
            <person name="Vaario L.M."/>
            <person name="Yamada A."/>
            <person name="Yan M."/>
            <person name="Wang P."/>
            <person name="Xu J."/>
            <person name="Bruns T."/>
            <person name="Baldrian P."/>
            <person name="Vilgalys R."/>
            <person name="Dunand C."/>
            <person name="Henrissat B."/>
            <person name="Grigoriev I.V."/>
            <person name="Hibbett D."/>
            <person name="Nagy L.G."/>
            <person name="Martin F.M."/>
        </authorList>
    </citation>
    <scope>NUCLEOTIDE SEQUENCE</scope>
    <source>
        <strain evidence="1">UP504</strain>
    </source>
</reference>
<protein>
    <submittedName>
        <fullName evidence="1">Uncharacterized protein</fullName>
    </submittedName>
</protein>
<organism evidence="1 2">
    <name type="scientific">Hydnum rufescens UP504</name>
    <dbReference type="NCBI Taxonomy" id="1448309"/>
    <lineage>
        <taxon>Eukaryota</taxon>
        <taxon>Fungi</taxon>
        <taxon>Dikarya</taxon>
        <taxon>Basidiomycota</taxon>
        <taxon>Agaricomycotina</taxon>
        <taxon>Agaricomycetes</taxon>
        <taxon>Cantharellales</taxon>
        <taxon>Hydnaceae</taxon>
        <taxon>Hydnum</taxon>
    </lineage>
</organism>
<comment type="caution">
    <text evidence="1">The sequence shown here is derived from an EMBL/GenBank/DDBJ whole genome shotgun (WGS) entry which is preliminary data.</text>
</comment>